<keyword evidence="9" id="KW-1185">Reference proteome</keyword>
<evidence type="ECO:0000313" key="8">
    <source>
        <dbReference type="EMBL" id="KIW71505.1"/>
    </source>
</evidence>
<dbReference type="GO" id="GO:0016491">
    <property type="term" value="F:oxidoreductase activity"/>
    <property type="evidence" value="ECO:0007669"/>
    <property type="project" value="UniProtKB-KW"/>
</dbReference>
<dbReference type="Proteomes" id="UP000054266">
    <property type="component" value="Unassembled WGS sequence"/>
</dbReference>
<dbReference type="SUPFAM" id="SSF52833">
    <property type="entry name" value="Thioredoxin-like"/>
    <property type="match status" value="1"/>
</dbReference>
<keyword evidence="4" id="KW-0809">Transit peptide</keyword>
<gene>
    <name evidence="8" type="ORF">PV04_03662</name>
</gene>
<feature type="region of interest" description="Disordered" evidence="7">
    <location>
        <begin position="47"/>
        <end position="74"/>
    </location>
</feature>
<comment type="similarity">
    <text evidence="3">Belongs to the FMP46 family.</text>
</comment>
<evidence type="ECO:0000313" key="9">
    <source>
        <dbReference type="Proteomes" id="UP000054266"/>
    </source>
</evidence>
<accession>A0A0D2FYI8</accession>
<dbReference type="Pfam" id="PF07955">
    <property type="entry name" value="DUF1687"/>
    <property type="match status" value="1"/>
</dbReference>
<evidence type="ECO:0000256" key="3">
    <source>
        <dbReference type="ARBA" id="ARBA00009734"/>
    </source>
</evidence>
<evidence type="ECO:0000256" key="6">
    <source>
        <dbReference type="ARBA" id="ARBA00023128"/>
    </source>
</evidence>
<dbReference type="Gene3D" id="3.40.30.10">
    <property type="entry name" value="Glutaredoxin"/>
    <property type="match status" value="1"/>
</dbReference>
<dbReference type="InterPro" id="IPR012882">
    <property type="entry name" value="Fmp46"/>
</dbReference>
<evidence type="ECO:0000256" key="2">
    <source>
        <dbReference type="ARBA" id="ARBA00004173"/>
    </source>
</evidence>
<evidence type="ECO:0000256" key="7">
    <source>
        <dbReference type="SAM" id="MobiDB-lite"/>
    </source>
</evidence>
<name>A0A0D2FYI8_9EURO</name>
<organism evidence="8 9">
    <name type="scientific">Phialophora macrospora</name>
    <dbReference type="NCBI Taxonomy" id="1851006"/>
    <lineage>
        <taxon>Eukaryota</taxon>
        <taxon>Fungi</taxon>
        <taxon>Dikarya</taxon>
        <taxon>Ascomycota</taxon>
        <taxon>Pezizomycotina</taxon>
        <taxon>Eurotiomycetes</taxon>
        <taxon>Chaetothyriomycetidae</taxon>
        <taxon>Chaetothyriales</taxon>
        <taxon>Herpotrichiellaceae</taxon>
        <taxon>Phialophora</taxon>
    </lineage>
</organism>
<feature type="compositionally biased region" description="Low complexity" evidence="7">
    <location>
        <begin position="47"/>
        <end position="56"/>
    </location>
</feature>
<dbReference type="InterPro" id="IPR006660">
    <property type="entry name" value="Arsenate_reductase-like"/>
</dbReference>
<dbReference type="GO" id="GO:0005739">
    <property type="term" value="C:mitochondrion"/>
    <property type="evidence" value="ECO:0007669"/>
    <property type="project" value="UniProtKB-SubCell"/>
</dbReference>
<sequence length="156" mass="17128">MWQPKPMKGFISNMFRAGKTLDVITLFHKPSVQASIRAQTLLKQASAQASQSATEDQASDHTHQNQTVTRTDPFELEVTEAAPTPDQLRSIFEYVGSGKAGELVQGAASESDALRKVKEDGGLFIRPVTVDWNEGRAVIGDNDSEILKLLKMNKKS</sequence>
<reference evidence="8 9" key="1">
    <citation type="submission" date="2015-01" db="EMBL/GenBank/DDBJ databases">
        <title>The Genome Sequence of Capronia semiimmersa CBS27337.</title>
        <authorList>
            <consortium name="The Broad Institute Genomics Platform"/>
            <person name="Cuomo C."/>
            <person name="de Hoog S."/>
            <person name="Gorbushina A."/>
            <person name="Stielow B."/>
            <person name="Teixiera M."/>
            <person name="Abouelleil A."/>
            <person name="Chapman S.B."/>
            <person name="Priest M."/>
            <person name="Young S.K."/>
            <person name="Wortman J."/>
            <person name="Nusbaum C."/>
            <person name="Birren B."/>
        </authorList>
    </citation>
    <scope>NUCLEOTIDE SEQUENCE [LARGE SCALE GENOMIC DNA]</scope>
    <source>
        <strain evidence="8 9">CBS 27337</strain>
    </source>
</reference>
<dbReference type="PANTHER" id="PTHR28071:SF1">
    <property type="entry name" value="REDOX PROTEIN FMP46, MITOCHONDRIAL-RELATED"/>
    <property type="match status" value="1"/>
</dbReference>
<dbReference type="AlphaFoldDB" id="A0A0D2FYI8"/>
<keyword evidence="6" id="KW-0496">Mitochondrion</keyword>
<evidence type="ECO:0000256" key="4">
    <source>
        <dbReference type="ARBA" id="ARBA00022946"/>
    </source>
</evidence>
<comment type="subcellular location">
    <subcellularLocation>
        <location evidence="2">Mitochondrion</location>
    </subcellularLocation>
</comment>
<evidence type="ECO:0008006" key="10">
    <source>
        <dbReference type="Google" id="ProtNLM"/>
    </source>
</evidence>
<comment type="function">
    <text evidence="1">Putative mitochondrial redox protein which could be involved in the reduction of small toxic molecules.</text>
</comment>
<dbReference type="HOGENOM" id="CLU_126094_0_0_1"/>
<evidence type="ECO:0000256" key="5">
    <source>
        <dbReference type="ARBA" id="ARBA00023002"/>
    </source>
</evidence>
<keyword evidence="5" id="KW-0560">Oxidoreductase</keyword>
<dbReference type="InterPro" id="IPR036249">
    <property type="entry name" value="Thioredoxin-like_sf"/>
</dbReference>
<dbReference type="PANTHER" id="PTHR28071">
    <property type="entry name" value="REDOX PROTEIN FMP46, MITOCHONDRIAL-RELATED"/>
    <property type="match status" value="1"/>
</dbReference>
<evidence type="ECO:0000256" key="1">
    <source>
        <dbReference type="ARBA" id="ARBA00002963"/>
    </source>
</evidence>
<dbReference type="PROSITE" id="PS51353">
    <property type="entry name" value="ARSC"/>
    <property type="match status" value="1"/>
</dbReference>
<proteinExistence type="inferred from homology"/>
<protein>
    <recommendedName>
        <fullName evidence="10">Thioredoxin-like fold domain-containing protein</fullName>
    </recommendedName>
</protein>
<dbReference type="EMBL" id="KN846957">
    <property type="protein sequence ID" value="KIW71505.1"/>
    <property type="molecule type" value="Genomic_DNA"/>
</dbReference>